<dbReference type="InterPro" id="IPR002404">
    <property type="entry name" value="IRS_PTB"/>
</dbReference>
<proteinExistence type="predicted"/>
<sequence length="134" mass="15018">MFCYISVVCLQLMYVANFGKQEKYFFMRMGRSAPTGSGEIWAMAESGEVATDMHNKLNKIVERESEKKRQLGVGPLVHPRTASSSRHHPGSSGSSHRERSNTQPQRQRTSSIDNIDEPLMGAPSPLTKFLETCE</sequence>
<accession>A0A914UT38</accession>
<dbReference type="GO" id="GO:0008286">
    <property type="term" value="P:insulin receptor signaling pathway"/>
    <property type="evidence" value="ECO:0007669"/>
    <property type="project" value="InterPro"/>
</dbReference>
<name>A0A914UT38_9BILA</name>
<reference evidence="5" key="1">
    <citation type="submission" date="2022-11" db="UniProtKB">
        <authorList>
            <consortium name="WormBaseParasite"/>
        </authorList>
    </citation>
    <scope>IDENTIFICATION</scope>
</reference>
<dbReference type="GO" id="GO:0043548">
    <property type="term" value="F:phosphatidylinositol 3-kinase binding"/>
    <property type="evidence" value="ECO:0007669"/>
    <property type="project" value="TreeGrafter"/>
</dbReference>
<dbReference type="Proteomes" id="UP000887566">
    <property type="component" value="Unplaced"/>
</dbReference>
<feature type="domain" description="IRS-type PTB" evidence="3">
    <location>
        <begin position="10"/>
        <end position="61"/>
    </location>
</feature>
<evidence type="ECO:0000256" key="2">
    <source>
        <dbReference type="SAM" id="MobiDB-lite"/>
    </source>
</evidence>
<dbReference type="Gene3D" id="2.30.29.30">
    <property type="entry name" value="Pleckstrin-homology domain (PH domain)/Phosphotyrosine-binding domain (PTB)"/>
    <property type="match status" value="1"/>
</dbReference>
<dbReference type="PANTHER" id="PTHR10614">
    <property type="entry name" value="INSULIN RECEPTOR SUBSTRATE"/>
    <property type="match status" value="1"/>
</dbReference>
<evidence type="ECO:0000313" key="4">
    <source>
        <dbReference type="Proteomes" id="UP000887566"/>
    </source>
</evidence>
<dbReference type="GO" id="GO:0005158">
    <property type="term" value="F:insulin receptor binding"/>
    <property type="evidence" value="ECO:0007669"/>
    <property type="project" value="InterPro"/>
</dbReference>
<evidence type="ECO:0000259" key="3">
    <source>
        <dbReference type="Pfam" id="PF02174"/>
    </source>
</evidence>
<dbReference type="PANTHER" id="PTHR10614:SF8">
    <property type="entry name" value="INSULIN RECEPTOR SUBSTRATE 3"/>
    <property type="match status" value="1"/>
</dbReference>
<evidence type="ECO:0000313" key="5">
    <source>
        <dbReference type="WBParaSite" id="PSAMB.scaffold12302size2830.g34780.t1"/>
    </source>
</evidence>
<protein>
    <submittedName>
        <fullName evidence="5">IRS-type PTB domain-containing protein</fullName>
    </submittedName>
</protein>
<dbReference type="AlphaFoldDB" id="A0A914UT38"/>
<feature type="compositionally biased region" description="Polar residues" evidence="2">
    <location>
        <begin position="101"/>
        <end position="113"/>
    </location>
</feature>
<dbReference type="InterPro" id="IPR039011">
    <property type="entry name" value="IRS"/>
</dbReference>
<dbReference type="GO" id="GO:0005886">
    <property type="term" value="C:plasma membrane"/>
    <property type="evidence" value="ECO:0007669"/>
    <property type="project" value="TreeGrafter"/>
</dbReference>
<dbReference type="WBParaSite" id="PSAMB.scaffold12302size2830.g34780.t1">
    <property type="protein sequence ID" value="PSAMB.scaffold12302size2830.g34780.t1"/>
    <property type="gene ID" value="PSAMB.scaffold12302size2830.g34780"/>
</dbReference>
<keyword evidence="4" id="KW-1185">Reference proteome</keyword>
<dbReference type="SUPFAM" id="SSF50729">
    <property type="entry name" value="PH domain-like"/>
    <property type="match status" value="1"/>
</dbReference>
<organism evidence="4 5">
    <name type="scientific">Plectus sambesii</name>
    <dbReference type="NCBI Taxonomy" id="2011161"/>
    <lineage>
        <taxon>Eukaryota</taxon>
        <taxon>Metazoa</taxon>
        <taxon>Ecdysozoa</taxon>
        <taxon>Nematoda</taxon>
        <taxon>Chromadorea</taxon>
        <taxon>Plectida</taxon>
        <taxon>Plectina</taxon>
        <taxon>Plectoidea</taxon>
        <taxon>Plectidae</taxon>
        <taxon>Plectus</taxon>
    </lineage>
</organism>
<dbReference type="InterPro" id="IPR011993">
    <property type="entry name" value="PH-like_dom_sf"/>
</dbReference>
<dbReference type="Pfam" id="PF02174">
    <property type="entry name" value="IRS"/>
    <property type="match status" value="1"/>
</dbReference>
<evidence type="ECO:0000256" key="1">
    <source>
        <dbReference type="ARBA" id="ARBA00022553"/>
    </source>
</evidence>
<dbReference type="PRINTS" id="PR00628">
    <property type="entry name" value="INSULINRSI"/>
</dbReference>
<keyword evidence="1" id="KW-0597">Phosphoprotein</keyword>
<dbReference type="GO" id="GO:0005829">
    <property type="term" value="C:cytosol"/>
    <property type="evidence" value="ECO:0007669"/>
    <property type="project" value="TreeGrafter"/>
</dbReference>
<feature type="region of interest" description="Disordered" evidence="2">
    <location>
        <begin position="61"/>
        <end position="134"/>
    </location>
</feature>